<sequence length="450" mass="50294">MASTNKPPVVKKGKKNSTVIEFLPDADEIEQSPLPRYVRSTLLVLLAALISAILWANFSEVEKIVVAHGRLVNPLPNIVVQPLETSIIQTIEVRVGQVVKKGELLATLDPTFAHADDAQLRTRLQSLDTQIASYRAELSGKTTSNANVDADTLLQAKLLTERQANYRSQVSKLEQNVARLAAAIETNRNDRIVLSKRLKSMNEIEAMQEKALLQQYDSKLRLLEVRDRRLEVERDLVQIQNKENELLREMGALRADKSAFSNSWRQKVMEDLLAATRERDGVNEQLQKADKRKQLVTLVSPVDAVVLDVGKLSQGSVLREAEQMFTLVPLGAQLEVEVKIDSMDIGYIKEGAPVHMKLDAFPFQKHGALEGKVRTISQDSFRNESAAAGQEAFYISHIVFGDAKLKNMKDKSRLLPGMTLSAEIVVGKRSVISYLLWPLTKAMEEAIREP</sequence>
<organism evidence="12 13">
    <name type="scientific">Iodobacter fluviatilis</name>
    <dbReference type="NCBI Taxonomy" id="537"/>
    <lineage>
        <taxon>Bacteria</taxon>
        <taxon>Pseudomonadati</taxon>
        <taxon>Pseudomonadota</taxon>
        <taxon>Betaproteobacteria</taxon>
        <taxon>Neisseriales</taxon>
        <taxon>Chitinibacteraceae</taxon>
        <taxon>Iodobacter</taxon>
    </lineage>
</organism>
<keyword evidence="8" id="KW-0472">Membrane</keyword>
<dbReference type="Gene3D" id="2.40.30.170">
    <property type="match status" value="1"/>
</dbReference>
<name>A0A7G3G5A2_9NEIS</name>
<evidence type="ECO:0000256" key="6">
    <source>
        <dbReference type="ARBA" id="ARBA00022692"/>
    </source>
</evidence>
<evidence type="ECO:0000256" key="2">
    <source>
        <dbReference type="ARBA" id="ARBA00009477"/>
    </source>
</evidence>
<dbReference type="InterPro" id="IPR010129">
    <property type="entry name" value="T1SS_HlyD"/>
</dbReference>
<evidence type="ECO:0000256" key="10">
    <source>
        <dbReference type="SAM" id="Coils"/>
    </source>
</evidence>
<dbReference type="SUPFAM" id="SSF111369">
    <property type="entry name" value="HlyD-like secretion proteins"/>
    <property type="match status" value="1"/>
</dbReference>
<keyword evidence="7" id="KW-1133">Transmembrane helix</keyword>
<keyword evidence="4 9" id="KW-1003">Cell membrane</keyword>
<dbReference type="Proteomes" id="UP000515917">
    <property type="component" value="Chromosome"/>
</dbReference>
<evidence type="ECO:0000256" key="3">
    <source>
        <dbReference type="ARBA" id="ARBA00022448"/>
    </source>
</evidence>
<dbReference type="GO" id="GO:0005886">
    <property type="term" value="C:plasma membrane"/>
    <property type="evidence" value="ECO:0007669"/>
    <property type="project" value="UniProtKB-SubCell"/>
</dbReference>
<accession>A0A7G3G5A2</accession>
<dbReference type="InterPro" id="IPR050739">
    <property type="entry name" value="MFP"/>
</dbReference>
<dbReference type="PANTHER" id="PTHR30386">
    <property type="entry name" value="MEMBRANE FUSION SUBUNIT OF EMRAB-TOLC MULTIDRUG EFFLUX PUMP"/>
    <property type="match status" value="1"/>
</dbReference>
<proteinExistence type="inferred from homology"/>
<dbReference type="InterPro" id="IPR058982">
    <property type="entry name" value="Beta-barrel_AprE"/>
</dbReference>
<evidence type="ECO:0000256" key="4">
    <source>
        <dbReference type="ARBA" id="ARBA00022475"/>
    </source>
</evidence>
<dbReference type="Pfam" id="PF26002">
    <property type="entry name" value="Beta-barrel_AprE"/>
    <property type="match status" value="1"/>
</dbReference>
<evidence type="ECO:0000256" key="1">
    <source>
        <dbReference type="ARBA" id="ARBA00004377"/>
    </source>
</evidence>
<keyword evidence="3 9" id="KW-0813">Transport</keyword>
<evidence type="ECO:0000256" key="5">
    <source>
        <dbReference type="ARBA" id="ARBA00022519"/>
    </source>
</evidence>
<keyword evidence="13" id="KW-1185">Reference proteome</keyword>
<dbReference type="EMBL" id="CP025781">
    <property type="protein sequence ID" value="QBC42436.1"/>
    <property type="molecule type" value="Genomic_DNA"/>
</dbReference>
<evidence type="ECO:0000256" key="9">
    <source>
        <dbReference type="RuleBase" id="RU365093"/>
    </source>
</evidence>
<reference evidence="12 13" key="1">
    <citation type="submission" date="2018-01" db="EMBL/GenBank/DDBJ databases">
        <title>Genome sequence of Iodobacter sp. strain PCH194 isolated from Indian Trans-Himalaya.</title>
        <authorList>
            <person name="Kumar V."/>
            <person name="Thakur V."/>
            <person name="Kumar S."/>
            <person name="Singh D."/>
        </authorList>
    </citation>
    <scope>NUCLEOTIDE SEQUENCE [LARGE SCALE GENOMIC DNA]</scope>
    <source>
        <strain evidence="12 13">PCH194</strain>
    </source>
</reference>
<evidence type="ECO:0000259" key="11">
    <source>
        <dbReference type="Pfam" id="PF26002"/>
    </source>
</evidence>
<dbReference type="RefSeq" id="WP_130105057.1">
    <property type="nucleotide sequence ID" value="NZ_CP025781.1"/>
</dbReference>
<dbReference type="Gene3D" id="1.10.287.470">
    <property type="entry name" value="Helix hairpin bin"/>
    <property type="match status" value="1"/>
</dbReference>
<keyword evidence="10" id="KW-0175">Coiled coil</keyword>
<dbReference type="InterPro" id="IPR006144">
    <property type="entry name" value="Secretion_HlyD_CS"/>
</dbReference>
<dbReference type="Gene3D" id="2.40.50.100">
    <property type="match status" value="1"/>
</dbReference>
<feature type="coiled-coil region" evidence="10">
    <location>
        <begin position="156"/>
        <end position="190"/>
    </location>
</feature>
<dbReference type="NCBIfam" id="TIGR01843">
    <property type="entry name" value="type_I_hlyD"/>
    <property type="match status" value="1"/>
</dbReference>
<evidence type="ECO:0000256" key="7">
    <source>
        <dbReference type="ARBA" id="ARBA00022989"/>
    </source>
</evidence>
<dbReference type="AlphaFoldDB" id="A0A7G3G5A2"/>
<keyword evidence="6" id="KW-0812">Transmembrane</keyword>
<comment type="similarity">
    <text evidence="2 9">Belongs to the membrane fusion protein (MFP) (TC 8.A.1) family.</text>
</comment>
<dbReference type="PRINTS" id="PR01490">
    <property type="entry name" value="RTXTOXIND"/>
</dbReference>
<evidence type="ECO:0000256" key="8">
    <source>
        <dbReference type="ARBA" id="ARBA00023136"/>
    </source>
</evidence>
<evidence type="ECO:0000313" key="12">
    <source>
        <dbReference type="EMBL" id="QBC42436.1"/>
    </source>
</evidence>
<comment type="subcellular location">
    <subcellularLocation>
        <location evidence="1 9">Cell inner membrane</location>
        <topology evidence="1 9">Single-pass membrane protein</topology>
    </subcellularLocation>
</comment>
<evidence type="ECO:0000313" key="13">
    <source>
        <dbReference type="Proteomes" id="UP000515917"/>
    </source>
</evidence>
<dbReference type="PANTHER" id="PTHR30386:SF27">
    <property type="entry name" value="MEMBRANE FUSION PROTEIN (MFP) FAMILY PROTEIN"/>
    <property type="match status" value="1"/>
</dbReference>
<keyword evidence="5 9" id="KW-0997">Cell inner membrane</keyword>
<gene>
    <name evidence="12" type="ORF">C1H71_01900</name>
</gene>
<dbReference type="KEGG" id="ifl:C1H71_01900"/>
<dbReference type="GO" id="GO:0009306">
    <property type="term" value="P:protein secretion"/>
    <property type="evidence" value="ECO:0007669"/>
    <property type="project" value="InterPro"/>
</dbReference>
<dbReference type="PROSITE" id="PS00543">
    <property type="entry name" value="HLYD_FAMILY"/>
    <property type="match status" value="1"/>
</dbReference>
<feature type="coiled-coil region" evidence="10">
    <location>
        <begin position="222"/>
        <end position="292"/>
    </location>
</feature>
<feature type="domain" description="AprE-like beta-barrel" evidence="11">
    <location>
        <begin position="334"/>
        <end position="426"/>
    </location>
</feature>
<protein>
    <recommendedName>
        <fullName evidence="9">Membrane fusion protein (MFP) family protein</fullName>
    </recommendedName>
</protein>